<gene>
    <name evidence="1" type="ORF">L6452_18738</name>
</gene>
<protein>
    <submittedName>
        <fullName evidence="1">Uncharacterized protein</fullName>
    </submittedName>
</protein>
<dbReference type="Proteomes" id="UP001055879">
    <property type="component" value="Linkage Group LG05"/>
</dbReference>
<reference evidence="1 2" key="2">
    <citation type="journal article" date="2022" name="Mol. Ecol. Resour.">
        <title>The genomes of chicory, endive, great burdock and yacon provide insights into Asteraceae paleo-polyploidization history and plant inulin production.</title>
        <authorList>
            <person name="Fan W."/>
            <person name="Wang S."/>
            <person name="Wang H."/>
            <person name="Wang A."/>
            <person name="Jiang F."/>
            <person name="Liu H."/>
            <person name="Zhao H."/>
            <person name="Xu D."/>
            <person name="Zhang Y."/>
        </authorList>
    </citation>
    <scope>NUCLEOTIDE SEQUENCE [LARGE SCALE GENOMIC DNA]</scope>
    <source>
        <strain evidence="2">cv. Niubang</strain>
    </source>
</reference>
<dbReference type="EMBL" id="CM042051">
    <property type="protein sequence ID" value="KAI3730062.1"/>
    <property type="molecule type" value="Genomic_DNA"/>
</dbReference>
<proteinExistence type="predicted"/>
<keyword evidence="2" id="KW-1185">Reference proteome</keyword>
<sequence length="87" mass="9717">MGLRKRPEEAAAQRLKEEAADMYDTFDNEEAADMHIFVSPCIVSDLTDISTGSENSPDAEYHRNIGVNAKVDATEHDNNIKELFTES</sequence>
<comment type="caution">
    <text evidence="1">The sequence shown here is derived from an EMBL/GenBank/DDBJ whole genome shotgun (WGS) entry which is preliminary data.</text>
</comment>
<reference evidence="2" key="1">
    <citation type="journal article" date="2022" name="Mol. Ecol. Resour.">
        <title>The genomes of chicory, endive, great burdock and yacon provide insights into Asteraceae palaeo-polyploidization history and plant inulin production.</title>
        <authorList>
            <person name="Fan W."/>
            <person name="Wang S."/>
            <person name="Wang H."/>
            <person name="Wang A."/>
            <person name="Jiang F."/>
            <person name="Liu H."/>
            <person name="Zhao H."/>
            <person name="Xu D."/>
            <person name="Zhang Y."/>
        </authorList>
    </citation>
    <scope>NUCLEOTIDE SEQUENCE [LARGE SCALE GENOMIC DNA]</scope>
    <source>
        <strain evidence="2">cv. Niubang</strain>
    </source>
</reference>
<evidence type="ECO:0000313" key="2">
    <source>
        <dbReference type="Proteomes" id="UP001055879"/>
    </source>
</evidence>
<evidence type="ECO:0000313" key="1">
    <source>
        <dbReference type="EMBL" id="KAI3730062.1"/>
    </source>
</evidence>
<organism evidence="1 2">
    <name type="scientific">Arctium lappa</name>
    <name type="common">Greater burdock</name>
    <name type="synonym">Lappa major</name>
    <dbReference type="NCBI Taxonomy" id="4217"/>
    <lineage>
        <taxon>Eukaryota</taxon>
        <taxon>Viridiplantae</taxon>
        <taxon>Streptophyta</taxon>
        <taxon>Embryophyta</taxon>
        <taxon>Tracheophyta</taxon>
        <taxon>Spermatophyta</taxon>
        <taxon>Magnoliopsida</taxon>
        <taxon>eudicotyledons</taxon>
        <taxon>Gunneridae</taxon>
        <taxon>Pentapetalae</taxon>
        <taxon>asterids</taxon>
        <taxon>campanulids</taxon>
        <taxon>Asterales</taxon>
        <taxon>Asteraceae</taxon>
        <taxon>Carduoideae</taxon>
        <taxon>Cardueae</taxon>
        <taxon>Arctiinae</taxon>
        <taxon>Arctium</taxon>
    </lineage>
</organism>
<name>A0ACB9C7A8_ARCLA</name>
<accession>A0ACB9C7A8</accession>